<proteinExistence type="predicted"/>
<protein>
    <submittedName>
        <fullName evidence="2">Uncharacterized protein</fullName>
    </submittedName>
</protein>
<dbReference type="EMBL" id="LR796243">
    <property type="protein sequence ID" value="CAB4131366.1"/>
    <property type="molecule type" value="Genomic_DNA"/>
</dbReference>
<reference evidence="2" key="1">
    <citation type="submission" date="2020-04" db="EMBL/GenBank/DDBJ databases">
        <authorList>
            <person name="Chiriac C."/>
            <person name="Salcher M."/>
            <person name="Ghai R."/>
            <person name="Kavagutti S V."/>
        </authorList>
    </citation>
    <scope>NUCLEOTIDE SEQUENCE</scope>
</reference>
<dbReference type="EMBL" id="LR796293">
    <property type="protein sequence ID" value="CAB4134726.1"/>
    <property type="molecule type" value="Genomic_DNA"/>
</dbReference>
<sequence>MSEYTTDQRVPVPETKREWVGLTDKEAMQICVDCGCLSEDWLTLLDAIEAKLKEKNT</sequence>
<organism evidence="2">
    <name type="scientific">uncultured Caudovirales phage</name>
    <dbReference type="NCBI Taxonomy" id="2100421"/>
    <lineage>
        <taxon>Viruses</taxon>
        <taxon>Duplodnaviria</taxon>
        <taxon>Heunggongvirae</taxon>
        <taxon>Uroviricota</taxon>
        <taxon>Caudoviricetes</taxon>
        <taxon>Peduoviridae</taxon>
        <taxon>Maltschvirus</taxon>
        <taxon>Maltschvirus maltsch</taxon>
    </lineage>
</organism>
<accession>A0A6J5LP73</accession>
<name>A0A6J5LP73_9CAUD</name>
<evidence type="ECO:0000313" key="2">
    <source>
        <dbReference type="EMBL" id="CAB4134726.1"/>
    </source>
</evidence>
<evidence type="ECO:0000313" key="1">
    <source>
        <dbReference type="EMBL" id="CAB4131366.1"/>
    </source>
</evidence>
<gene>
    <name evidence="1" type="ORF">UFOVP121_86</name>
    <name evidence="2" type="ORF">UFOVP277_5</name>
</gene>